<proteinExistence type="inferred from homology"/>
<dbReference type="Pfam" id="PF00067">
    <property type="entry name" value="p450"/>
    <property type="match status" value="1"/>
</dbReference>
<accession>A0ABW1NUG1</accession>
<dbReference type="Gene3D" id="1.10.630.10">
    <property type="entry name" value="Cytochrome P450"/>
    <property type="match status" value="1"/>
</dbReference>
<dbReference type="SUPFAM" id="SSF48264">
    <property type="entry name" value="Cytochrome P450"/>
    <property type="match status" value="1"/>
</dbReference>
<name>A0ABW1NUG1_9ACTN</name>
<dbReference type="InterPro" id="IPR036396">
    <property type="entry name" value="Cyt_P450_sf"/>
</dbReference>
<keyword evidence="2" id="KW-0560">Oxidoreductase</keyword>
<keyword evidence="4" id="KW-1185">Reference proteome</keyword>
<dbReference type="EMBL" id="JBHSRF010000100">
    <property type="protein sequence ID" value="MFC6086790.1"/>
    <property type="molecule type" value="Genomic_DNA"/>
</dbReference>
<dbReference type="Proteomes" id="UP001596137">
    <property type="component" value="Unassembled WGS sequence"/>
</dbReference>
<protein>
    <submittedName>
        <fullName evidence="3">Cytochrome P450</fullName>
    </submittedName>
</protein>
<comment type="caution">
    <text evidence="3">The sequence shown here is derived from an EMBL/GenBank/DDBJ whole genome shotgun (WGS) entry which is preliminary data.</text>
</comment>
<dbReference type="InterPro" id="IPR002397">
    <property type="entry name" value="Cyt_P450_B"/>
</dbReference>
<evidence type="ECO:0000313" key="3">
    <source>
        <dbReference type="EMBL" id="MFC6086790.1"/>
    </source>
</evidence>
<dbReference type="PROSITE" id="PS00086">
    <property type="entry name" value="CYTOCHROME_P450"/>
    <property type="match status" value="1"/>
</dbReference>
<dbReference type="RefSeq" id="WP_380762316.1">
    <property type="nucleotide sequence ID" value="NZ_JBHSRF010000100.1"/>
</dbReference>
<keyword evidence="2" id="KW-0479">Metal-binding</keyword>
<comment type="similarity">
    <text evidence="1 2">Belongs to the cytochrome P450 family.</text>
</comment>
<keyword evidence="2" id="KW-0503">Monooxygenase</keyword>
<keyword evidence="2" id="KW-0349">Heme</keyword>
<gene>
    <name evidence="3" type="ORF">ACFP1K_36870</name>
</gene>
<dbReference type="PRINTS" id="PR00359">
    <property type="entry name" value="BP450"/>
</dbReference>
<keyword evidence="2" id="KW-0408">Iron</keyword>
<sequence>MSTDALAPAEDEQIAFGYDPFDYRIHEDPYPVYAWMREHAPLYRNEQRDFWALSRHADVVAALRNPKLFSNRNGISLESELWGPHAVQTSFFLAMDPPEHGAYRGLVGAAFTPRKMAALESRIRQLAQERLEPLRDLARFDFAADFAAALPNDVVCEVLGVPAEDWDQIRADTDQLNQREDGSEDRGPNSVAAALRLADYFVELVGDLRRHPGDDLTSAMIQAEVNGVRHTDTQIVAFLFLVISAGNESTGKTIGNAWYHGWVHPEVQRAGLNGRAADWTNETLRYDSASQMTARTLTEDTVIHGVELTKGARVAILPASGNRDGRVFPDPERYDLDRDTNKMISFGYGPHHCLGAALARLEMRIAFEEIGALVSEYEIDMGNTRRVHSPHQRGFASLPCAVAHRPKALPVNAGTSN</sequence>
<dbReference type="PANTHER" id="PTHR46696:SF4">
    <property type="entry name" value="BIOTIN BIOSYNTHESIS CYTOCHROME P450"/>
    <property type="match status" value="1"/>
</dbReference>
<dbReference type="InterPro" id="IPR017972">
    <property type="entry name" value="Cyt_P450_CS"/>
</dbReference>
<dbReference type="InterPro" id="IPR001128">
    <property type="entry name" value="Cyt_P450"/>
</dbReference>
<evidence type="ECO:0000313" key="4">
    <source>
        <dbReference type="Proteomes" id="UP001596137"/>
    </source>
</evidence>
<evidence type="ECO:0000256" key="1">
    <source>
        <dbReference type="ARBA" id="ARBA00010617"/>
    </source>
</evidence>
<dbReference type="PANTHER" id="PTHR46696">
    <property type="entry name" value="P450, PUTATIVE (EUROFUNG)-RELATED"/>
    <property type="match status" value="1"/>
</dbReference>
<reference evidence="4" key="1">
    <citation type="journal article" date="2019" name="Int. J. Syst. Evol. Microbiol.">
        <title>The Global Catalogue of Microorganisms (GCM) 10K type strain sequencing project: providing services to taxonomists for standard genome sequencing and annotation.</title>
        <authorList>
            <consortium name="The Broad Institute Genomics Platform"/>
            <consortium name="The Broad Institute Genome Sequencing Center for Infectious Disease"/>
            <person name="Wu L."/>
            <person name="Ma J."/>
        </authorList>
    </citation>
    <scope>NUCLEOTIDE SEQUENCE [LARGE SCALE GENOMIC DNA]</scope>
    <source>
        <strain evidence="4">JCM 30346</strain>
    </source>
</reference>
<evidence type="ECO:0000256" key="2">
    <source>
        <dbReference type="RuleBase" id="RU000461"/>
    </source>
</evidence>
<organism evidence="3 4">
    <name type="scientific">Sphaerisporangium aureirubrum</name>
    <dbReference type="NCBI Taxonomy" id="1544736"/>
    <lineage>
        <taxon>Bacteria</taxon>
        <taxon>Bacillati</taxon>
        <taxon>Actinomycetota</taxon>
        <taxon>Actinomycetes</taxon>
        <taxon>Streptosporangiales</taxon>
        <taxon>Streptosporangiaceae</taxon>
        <taxon>Sphaerisporangium</taxon>
    </lineage>
</organism>